<evidence type="ECO:0000256" key="4">
    <source>
        <dbReference type="PIRSR" id="PIRSR000112-1"/>
    </source>
</evidence>
<feature type="binding site" evidence="4">
    <location>
        <position position="276"/>
    </location>
    <ligand>
        <name>glycerol</name>
        <dbReference type="ChEBI" id="CHEBI:17754"/>
    </ligand>
</feature>
<feature type="binding site" evidence="5">
    <location>
        <position position="129"/>
    </location>
    <ligand>
        <name>NAD(+)</name>
        <dbReference type="ChEBI" id="CHEBI:57540"/>
    </ligand>
</feature>
<dbReference type="Gene3D" id="3.40.50.1970">
    <property type="match status" value="1"/>
</dbReference>
<dbReference type="InterPro" id="IPR016205">
    <property type="entry name" value="Glycerol_DH"/>
</dbReference>
<dbReference type="PIRSF" id="PIRSF000112">
    <property type="entry name" value="Glycerol_dehydrogenase"/>
    <property type="match status" value="1"/>
</dbReference>
<evidence type="ECO:0000256" key="2">
    <source>
        <dbReference type="ARBA" id="ARBA00022723"/>
    </source>
</evidence>
<accession>A0A0U1QSB1</accession>
<evidence type="ECO:0000313" key="7">
    <source>
        <dbReference type="EMBL" id="KLI03622.1"/>
    </source>
</evidence>
<gene>
    <name evidence="7" type="ORF">SINU_01615</name>
</gene>
<sequence>MALQLISRIAPQEYVLEKGAYDRLAPELKSRFIRRVILLHGTKSMQKAAPYLPDLSQQGIEVIDVSFNGECSKNEIQRMIDLIHSKQADAIIGLGGGKVMDTAKAAAYKAGAVPVILLPTMASNCAAWSCLSVLYKDNGECIGHEIYQNQTFLLLIEPRVIFDSPIDYFIAGVADTIAKWYEADLLLKNADRKSLALRFSREAARQCLEIPLNHAEQAIEDMKQGKLSDEWIEVMETNIVASGLVGGFGDEYARATAAHAVHDALTIRKETHHLLHGIKVAYGIMVELVIEKKYDEMTRLLPFYRALKLPFCLEDLSLGALTDQEIHDIADSSVHKPFSLMDMHPLSPSVETVYQAMIELEKWAEQNKVK</sequence>
<dbReference type="InterPro" id="IPR001670">
    <property type="entry name" value="ADH_Fe/GldA"/>
</dbReference>
<evidence type="ECO:0000256" key="1">
    <source>
        <dbReference type="ARBA" id="ARBA00007358"/>
    </source>
</evidence>
<evidence type="ECO:0000259" key="6">
    <source>
        <dbReference type="Pfam" id="PF00465"/>
    </source>
</evidence>
<comment type="similarity">
    <text evidence="1">Belongs to the iron-containing alcohol dehydrogenase family.</text>
</comment>
<dbReference type="EMBL" id="AFVQ02000019">
    <property type="protein sequence ID" value="KLI03622.1"/>
    <property type="molecule type" value="Genomic_DNA"/>
</dbReference>
<keyword evidence="5" id="KW-0520">NAD</keyword>
<feature type="binding site" evidence="5">
    <location>
        <begin position="97"/>
        <end position="101"/>
    </location>
    <ligand>
        <name>NAD(+)</name>
        <dbReference type="ChEBI" id="CHEBI:57540"/>
    </ligand>
</feature>
<dbReference type="STRING" id="1069536.SINU_01615"/>
<evidence type="ECO:0000256" key="5">
    <source>
        <dbReference type="PIRSR" id="PIRSR000112-3"/>
    </source>
</evidence>
<dbReference type="GO" id="GO:0046872">
    <property type="term" value="F:metal ion binding"/>
    <property type="evidence" value="ECO:0007669"/>
    <property type="project" value="UniProtKB-KW"/>
</dbReference>
<dbReference type="PANTHER" id="PTHR43616">
    <property type="entry name" value="GLYCEROL DEHYDROGENASE"/>
    <property type="match status" value="1"/>
</dbReference>
<dbReference type="PROSITE" id="PS00913">
    <property type="entry name" value="ADH_IRON_1"/>
    <property type="match status" value="1"/>
</dbReference>
<comment type="cofactor">
    <cofactor evidence="4">
        <name>Zn(2+)</name>
        <dbReference type="ChEBI" id="CHEBI:29105"/>
    </cofactor>
    <text evidence="4">Binds 1 zinc ion per subunit.</text>
</comment>
<feature type="binding site" evidence="4">
    <location>
        <position position="259"/>
    </location>
    <ligand>
        <name>glycerol</name>
        <dbReference type="ChEBI" id="CHEBI:17754"/>
    </ligand>
</feature>
<dbReference type="AlphaFoldDB" id="A0A0U1QSB1"/>
<keyword evidence="3" id="KW-0560">Oxidoreductase</keyword>
<reference evidence="7 8" key="1">
    <citation type="journal article" date="2011" name="J. Bacteriol.">
        <title>Draft genome sequence of Sporolactobacillus inulinus strain CASD, an efficient D-lactic acid-producing bacterium with high-concentration lactate tolerance capability.</title>
        <authorList>
            <person name="Yu B."/>
            <person name="Su F."/>
            <person name="Wang L."/>
            <person name="Xu K."/>
            <person name="Zhao B."/>
            <person name="Xu P."/>
        </authorList>
    </citation>
    <scope>NUCLEOTIDE SEQUENCE [LARGE SCALE GENOMIC DNA]</scope>
    <source>
        <strain evidence="7 8">CASD</strain>
    </source>
</reference>
<feature type="binding site" evidence="5">
    <location>
        <position position="135"/>
    </location>
    <ligand>
        <name>NAD(+)</name>
        <dbReference type="ChEBI" id="CHEBI:57540"/>
    </ligand>
</feature>
<dbReference type="GO" id="GO:0016614">
    <property type="term" value="F:oxidoreductase activity, acting on CH-OH group of donors"/>
    <property type="evidence" value="ECO:0007669"/>
    <property type="project" value="InterPro"/>
</dbReference>
<dbReference type="RefSeq" id="WP_010026090.1">
    <property type="nucleotide sequence ID" value="NZ_AFVQ02000019.1"/>
</dbReference>
<dbReference type="SUPFAM" id="SSF56796">
    <property type="entry name" value="Dehydroquinate synthase-like"/>
    <property type="match status" value="1"/>
</dbReference>
<dbReference type="Gene3D" id="1.20.1090.10">
    <property type="entry name" value="Dehydroquinate synthase-like - alpha domain"/>
    <property type="match status" value="1"/>
</dbReference>
<dbReference type="Pfam" id="PF00465">
    <property type="entry name" value="Fe-ADH"/>
    <property type="match status" value="1"/>
</dbReference>
<keyword evidence="2 4" id="KW-0479">Metal-binding</keyword>
<evidence type="ECO:0000313" key="8">
    <source>
        <dbReference type="Proteomes" id="UP000035553"/>
    </source>
</evidence>
<comment type="caution">
    <text evidence="7">The sequence shown here is derived from an EMBL/GenBank/DDBJ whole genome shotgun (WGS) entry which is preliminary data.</text>
</comment>
<protein>
    <submittedName>
        <fullName evidence="7">Glycerol dehydrogenase</fullName>
    </submittedName>
</protein>
<proteinExistence type="inferred from homology"/>
<feature type="binding site" evidence="4">
    <location>
        <position position="175"/>
    </location>
    <ligand>
        <name>glycerol</name>
        <dbReference type="ChEBI" id="CHEBI:17754"/>
    </ligand>
</feature>
<dbReference type="Proteomes" id="UP000035553">
    <property type="component" value="Unassembled WGS sequence"/>
</dbReference>
<keyword evidence="8" id="KW-1185">Reference proteome</keyword>
<feature type="domain" description="Alcohol dehydrogenase iron-type/glycerol dehydrogenase GldA" evidence="6">
    <location>
        <begin position="11"/>
        <end position="140"/>
    </location>
</feature>
<keyword evidence="4" id="KW-0862">Zinc</keyword>
<feature type="binding site" evidence="5">
    <location>
        <position position="131"/>
    </location>
    <ligand>
        <name>NAD(+)</name>
        <dbReference type="ChEBI" id="CHEBI:57540"/>
    </ligand>
</feature>
<name>A0A0U1QSB1_9BACL</name>
<dbReference type="PANTHER" id="PTHR43616:SF3">
    <property type="entry name" value="HYDROXYCARBOXYLATE DEHYDROGENASE A"/>
    <property type="match status" value="1"/>
</dbReference>
<evidence type="ECO:0000256" key="3">
    <source>
        <dbReference type="ARBA" id="ARBA00023002"/>
    </source>
</evidence>
<feature type="binding site" evidence="5">
    <location>
        <begin position="120"/>
        <end position="123"/>
    </location>
    <ligand>
        <name>NAD(+)</name>
        <dbReference type="ChEBI" id="CHEBI:57540"/>
    </ligand>
</feature>
<organism evidence="7 8">
    <name type="scientific">Sporolactobacillus inulinus CASD</name>
    <dbReference type="NCBI Taxonomy" id="1069536"/>
    <lineage>
        <taxon>Bacteria</taxon>
        <taxon>Bacillati</taxon>
        <taxon>Bacillota</taxon>
        <taxon>Bacilli</taxon>
        <taxon>Bacillales</taxon>
        <taxon>Sporolactobacillaceae</taxon>
        <taxon>Sporolactobacillus</taxon>
    </lineage>
</organism>
<dbReference type="CDD" id="cd08172">
    <property type="entry name" value="GlyDH-like"/>
    <property type="match status" value="1"/>
</dbReference>
<dbReference type="InterPro" id="IPR018211">
    <property type="entry name" value="ADH_Fe_CS"/>
</dbReference>